<dbReference type="Gene3D" id="3.40.50.1000">
    <property type="entry name" value="HAD superfamily/HAD-like"/>
    <property type="match status" value="1"/>
</dbReference>
<dbReference type="InterPro" id="IPR006439">
    <property type="entry name" value="HAD-SF_hydro_IA"/>
</dbReference>
<gene>
    <name evidence="1" type="ORF">C8A04DRAFT_34351</name>
</gene>
<dbReference type="GO" id="GO:0008252">
    <property type="term" value="F:nucleotidase activity"/>
    <property type="evidence" value="ECO:0007669"/>
    <property type="project" value="TreeGrafter"/>
</dbReference>
<dbReference type="Pfam" id="PF00702">
    <property type="entry name" value="Hydrolase"/>
    <property type="match status" value="1"/>
</dbReference>
<dbReference type="SFLD" id="SFLDS00003">
    <property type="entry name" value="Haloacid_Dehalogenase"/>
    <property type="match status" value="1"/>
</dbReference>
<sequence length="237" mass="26936">MSDSRPVFSFDIDNCVGDVLGRDTVGKRLTSSTQLYSRSRKVHEITTMLNHTFIKNALSLDDDATRELHQKYRKECSLILQGLVQNHGIDPLELLVPDPELCQMLRDIDKTKVKLWLLTNAYVNHGRRVVRLLGIEDHFEGLTYCDYAAEPIHCKPHVEMFNKAMREAGVGDVKACHFVDDSAGHCFSAEKFGWTAVHLLEDDAQPLEADVCKYRIARLVELRNLFPHFFIGHGTGI</sequence>
<dbReference type="SFLD" id="SFLDG01132">
    <property type="entry name" value="C1.5.3:_5'-Nucleotidase_Like"/>
    <property type="match status" value="1"/>
</dbReference>
<evidence type="ECO:0000313" key="1">
    <source>
        <dbReference type="EMBL" id="KAK4147143.1"/>
    </source>
</evidence>
<name>A0AAN6ZR28_9PEZI</name>
<accession>A0AAN6ZR28</accession>
<dbReference type="InterPro" id="IPR036412">
    <property type="entry name" value="HAD-like_sf"/>
</dbReference>
<dbReference type="InterPro" id="IPR052791">
    <property type="entry name" value="SSM1_domain"/>
</dbReference>
<dbReference type="PANTHER" id="PTHR47438">
    <property type="entry name" value="PHOSPHATE METABOLISM PROTEIN 8-RELATED"/>
    <property type="match status" value="1"/>
</dbReference>
<dbReference type="NCBIfam" id="TIGR01509">
    <property type="entry name" value="HAD-SF-IA-v3"/>
    <property type="match status" value="1"/>
</dbReference>
<dbReference type="RefSeq" id="XP_062640514.1">
    <property type="nucleotide sequence ID" value="XM_062782801.1"/>
</dbReference>
<reference evidence="1" key="2">
    <citation type="submission" date="2023-05" db="EMBL/GenBank/DDBJ databases">
        <authorList>
            <consortium name="Lawrence Berkeley National Laboratory"/>
            <person name="Steindorff A."/>
            <person name="Hensen N."/>
            <person name="Bonometti L."/>
            <person name="Westerberg I."/>
            <person name="Brannstrom I.O."/>
            <person name="Guillou S."/>
            <person name="Cros-Aarteil S."/>
            <person name="Calhoun S."/>
            <person name="Haridas S."/>
            <person name="Kuo A."/>
            <person name="Mondo S."/>
            <person name="Pangilinan J."/>
            <person name="Riley R."/>
            <person name="Labutti K."/>
            <person name="Andreopoulos B."/>
            <person name="Lipzen A."/>
            <person name="Chen C."/>
            <person name="Yanf M."/>
            <person name="Daum C."/>
            <person name="Ng V."/>
            <person name="Clum A."/>
            <person name="Ohm R."/>
            <person name="Martin F."/>
            <person name="Silar P."/>
            <person name="Natvig D."/>
            <person name="Lalanne C."/>
            <person name="Gautier V."/>
            <person name="Ament-Velasquez S.L."/>
            <person name="Kruys A."/>
            <person name="Hutchinson M.I."/>
            <person name="Powell A.J."/>
            <person name="Barry K."/>
            <person name="Miller A.N."/>
            <person name="Grigoriev I.V."/>
            <person name="Debuchy R."/>
            <person name="Gladieux P."/>
            <person name="Thoren M.H."/>
            <person name="Johannesson H."/>
        </authorList>
    </citation>
    <scope>NUCLEOTIDE SEQUENCE</scope>
    <source>
        <strain evidence="1">CBS 141.50</strain>
    </source>
</reference>
<proteinExistence type="predicted"/>
<reference evidence="1" key="1">
    <citation type="journal article" date="2023" name="Mol. Phylogenet. Evol.">
        <title>Genome-scale phylogeny and comparative genomics of the fungal order Sordariales.</title>
        <authorList>
            <person name="Hensen N."/>
            <person name="Bonometti L."/>
            <person name="Westerberg I."/>
            <person name="Brannstrom I.O."/>
            <person name="Guillou S."/>
            <person name="Cros-Aarteil S."/>
            <person name="Calhoun S."/>
            <person name="Haridas S."/>
            <person name="Kuo A."/>
            <person name="Mondo S."/>
            <person name="Pangilinan J."/>
            <person name="Riley R."/>
            <person name="LaButti K."/>
            <person name="Andreopoulos B."/>
            <person name="Lipzen A."/>
            <person name="Chen C."/>
            <person name="Yan M."/>
            <person name="Daum C."/>
            <person name="Ng V."/>
            <person name="Clum A."/>
            <person name="Steindorff A."/>
            <person name="Ohm R.A."/>
            <person name="Martin F."/>
            <person name="Silar P."/>
            <person name="Natvig D.O."/>
            <person name="Lalanne C."/>
            <person name="Gautier V."/>
            <person name="Ament-Velasquez S.L."/>
            <person name="Kruys A."/>
            <person name="Hutchinson M.I."/>
            <person name="Powell A.J."/>
            <person name="Barry K."/>
            <person name="Miller A.N."/>
            <person name="Grigoriev I.V."/>
            <person name="Debuchy R."/>
            <person name="Gladieux P."/>
            <person name="Hiltunen Thoren M."/>
            <person name="Johannesson H."/>
        </authorList>
    </citation>
    <scope>NUCLEOTIDE SEQUENCE</scope>
    <source>
        <strain evidence="1">CBS 141.50</strain>
    </source>
</reference>
<dbReference type="GeneID" id="87819414"/>
<dbReference type="Proteomes" id="UP001302676">
    <property type="component" value="Unassembled WGS sequence"/>
</dbReference>
<dbReference type="GO" id="GO:0006206">
    <property type="term" value="P:pyrimidine nucleobase metabolic process"/>
    <property type="evidence" value="ECO:0007669"/>
    <property type="project" value="TreeGrafter"/>
</dbReference>
<dbReference type="AlphaFoldDB" id="A0AAN6ZR28"/>
<dbReference type="InterPro" id="IPR010237">
    <property type="entry name" value="Pyr-5-nucltdase"/>
</dbReference>
<protein>
    <submittedName>
        <fullName evidence="1">HAD-like domain-containing protein</fullName>
    </submittedName>
</protein>
<evidence type="ECO:0000313" key="2">
    <source>
        <dbReference type="Proteomes" id="UP001302676"/>
    </source>
</evidence>
<organism evidence="1 2">
    <name type="scientific">Dichotomopilus funicola</name>
    <dbReference type="NCBI Taxonomy" id="1934379"/>
    <lineage>
        <taxon>Eukaryota</taxon>
        <taxon>Fungi</taxon>
        <taxon>Dikarya</taxon>
        <taxon>Ascomycota</taxon>
        <taxon>Pezizomycotina</taxon>
        <taxon>Sordariomycetes</taxon>
        <taxon>Sordariomycetidae</taxon>
        <taxon>Sordariales</taxon>
        <taxon>Chaetomiaceae</taxon>
        <taxon>Dichotomopilus</taxon>
    </lineage>
</organism>
<dbReference type="GO" id="GO:0009166">
    <property type="term" value="P:nucleotide catabolic process"/>
    <property type="evidence" value="ECO:0007669"/>
    <property type="project" value="TreeGrafter"/>
</dbReference>
<dbReference type="Gene3D" id="1.10.150.450">
    <property type="match status" value="1"/>
</dbReference>
<dbReference type="InterPro" id="IPR023214">
    <property type="entry name" value="HAD_sf"/>
</dbReference>
<dbReference type="SFLD" id="SFLDG01129">
    <property type="entry name" value="C1.5:_HAD__Beta-PGM__Phosphata"/>
    <property type="match status" value="1"/>
</dbReference>
<dbReference type="PANTHER" id="PTHR47438:SF1">
    <property type="entry name" value="PHOSPHATE METABOLISM PROTEIN 8-RELATED"/>
    <property type="match status" value="1"/>
</dbReference>
<keyword evidence="2" id="KW-1185">Reference proteome</keyword>
<dbReference type="EMBL" id="MU853557">
    <property type="protein sequence ID" value="KAK4147143.1"/>
    <property type="molecule type" value="Genomic_DNA"/>
</dbReference>
<comment type="caution">
    <text evidence="1">The sequence shown here is derived from an EMBL/GenBank/DDBJ whole genome shotgun (WGS) entry which is preliminary data.</text>
</comment>
<dbReference type="SUPFAM" id="SSF56784">
    <property type="entry name" value="HAD-like"/>
    <property type="match status" value="1"/>
</dbReference>